<dbReference type="EMBL" id="JAENGY010000046">
    <property type="protein sequence ID" value="KAG6975921.1"/>
    <property type="molecule type" value="Genomic_DNA"/>
</dbReference>
<dbReference type="AlphaFoldDB" id="A0A8J5JG21"/>
<reference evidence="1" key="1">
    <citation type="submission" date="2021-01" db="EMBL/GenBank/DDBJ databases">
        <title>Phytophthora aleatoria, a newly-described species from Pinus radiata is distinct from Phytophthora cactorum isolates based on comparative genomics.</title>
        <authorList>
            <person name="Mcdougal R."/>
            <person name="Panda P."/>
            <person name="Williams N."/>
            <person name="Studholme D.J."/>
        </authorList>
    </citation>
    <scope>NUCLEOTIDE SEQUENCE</scope>
    <source>
        <strain evidence="1">NZFS 4037</strain>
    </source>
</reference>
<feature type="non-terminal residue" evidence="1">
    <location>
        <position position="1"/>
    </location>
</feature>
<comment type="caution">
    <text evidence="1">The sequence shown here is derived from an EMBL/GenBank/DDBJ whole genome shotgun (WGS) entry which is preliminary data.</text>
</comment>
<name>A0A8J5JG21_9STRA</name>
<organism evidence="1 2">
    <name type="scientific">Phytophthora aleatoria</name>
    <dbReference type="NCBI Taxonomy" id="2496075"/>
    <lineage>
        <taxon>Eukaryota</taxon>
        <taxon>Sar</taxon>
        <taxon>Stramenopiles</taxon>
        <taxon>Oomycota</taxon>
        <taxon>Peronosporomycetes</taxon>
        <taxon>Peronosporales</taxon>
        <taxon>Peronosporaceae</taxon>
        <taxon>Phytophthora</taxon>
    </lineage>
</organism>
<evidence type="ECO:0000313" key="2">
    <source>
        <dbReference type="Proteomes" id="UP000709295"/>
    </source>
</evidence>
<dbReference type="Proteomes" id="UP000709295">
    <property type="component" value="Unassembled WGS sequence"/>
</dbReference>
<sequence>YEYTRDHSAYKVTKRDVSNLLTRIRQEFRGGADEDLAAAEFSVGFRDANKDNIVSVNDTSSGETGANSLTTVHMRTLFVQYTGASIGRLYPQNEQVSSLCVEATE</sequence>
<accession>A0A8J5JG21</accession>
<keyword evidence="2" id="KW-1185">Reference proteome</keyword>
<protein>
    <submittedName>
        <fullName evidence="1">Uncharacterized protein</fullName>
    </submittedName>
</protein>
<proteinExistence type="predicted"/>
<gene>
    <name evidence="1" type="ORF">JG688_00001912</name>
</gene>
<evidence type="ECO:0000313" key="1">
    <source>
        <dbReference type="EMBL" id="KAG6975921.1"/>
    </source>
</evidence>